<dbReference type="OrthoDB" id="9798965at2"/>
<organism evidence="6 7">
    <name type="scientific">Amnimonas aquatica</name>
    <dbReference type="NCBI Taxonomy" id="2094561"/>
    <lineage>
        <taxon>Bacteria</taxon>
        <taxon>Pseudomonadati</taxon>
        <taxon>Pseudomonadota</taxon>
        <taxon>Gammaproteobacteria</taxon>
        <taxon>Moraxellales</taxon>
        <taxon>Moraxellaceae</taxon>
        <taxon>Amnimonas</taxon>
    </lineage>
</organism>
<evidence type="ECO:0000313" key="6">
    <source>
        <dbReference type="EMBL" id="PQA52115.1"/>
    </source>
</evidence>
<evidence type="ECO:0000313" key="7">
    <source>
        <dbReference type="Proteomes" id="UP000243900"/>
    </source>
</evidence>
<dbReference type="RefSeq" id="WP_105190936.1">
    <property type="nucleotide sequence ID" value="NZ_PTQZ01000005.1"/>
</dbReference>
<dbReference type="GO" id="GO:0005737">
    <property type="term" value="C:cytoplasm"/>
    <property type="evidence" value="ECO:0007669"/>
    <property type="project" value="UniProtKB-SubCell"/>
</dbReference>
<keyword evidence="3" id="KW-0963">Cytoplasm</keyword>
<dbReference type="InterPro" id="IPR035895">
    <property type="entry name" value="HPr-like_sf"/>
</dbReference>
<dbReference type="PANTHER" id="PTHR33705:SF2">
    <property type="entry name" value="PHOSPHOCARRIER PROTEIN NPR"/>
    <property type="match status" value="1"/>
</dbReference>
<evidence type="ECO:0000256" key="1">
    <source>
        <dbReference type="ARBA" id="ARBA00004496"/>
    </source>
</evidence>
<dbReference type="PROSITE" id="PS00369">
    <property type="entry name" value="PTS_HPR_HIS"/>
    <property type="match status" value="1"/>
</dbReference>
<dbReference type="PRINTS" id="PR00107">
    <property type="entry name" value="PHOSPHOCPHPR"/>
</dbReference>
<keyword evidence="7" id="KW-1185">Reference proteome</keyword>
<comment type="similarity">
    <text evidence="2">Belongs to the HPr family.</text>
</comment>
<dbReference type="GO" id="GO:0009401">
    <property type="term" value="P:phosphoenolpyruvate-dependent sugar phosphotransferase system"/>
    <property type="evidence" value="ECO:0007669"/>
    <property type="project" value="UniProtKB-KW"/>
</dbReference>
<gene>
    <name evidence="6" type="ORF">C5O18_00530</name>
</gene>
<dbReference type="CDD" id="cd00367">
    <property type="entry name" value="PTS-HPr_like"/>
    <property type="match status" value="1"/>
</dbReference>
<comment type="caution">
    <text evidence="6">The sequence shown here is derived from an EMBL/GenBank/DDBJ whole genome shotgun (WGS) entry which is preliminary data.</text>
</comment>
<evidence type="ECO:0000259" key="5">
    <source>
        <dbReference type="PROSITE" id="PS51350"/>
    </source>
</evidence>
<dbReference type="Pfam" id="PF00381">
    <property type="entry name" value="PTS-HPr"/>
    <property type="match status" value="1"/>
</dbReference>
<dbReference type="NCBIfam" id="TIGR01003">
    <property type="entry name" value="PTS_HPr_family"/>
    <property type="match status" value="1"/>
</dbReference>
<protein>
    <submittedName>
        <fullName evidence="6">Phosphocarrier protein HPr</fullName>
    </submittedName>
</protein>
<dbReference type="InterPro" id="IPR002114">
    <property type="entry name" value="PTS_HPr_Ser_P_site"/>
</dbReference>
<dbReference type="InterPro" id="IPR000032">
    <property type="entry name" value="HPr-like"/>
</dbReference>
<dbReference type="EMBL" id="PTQZ01000005">
    <property type="protein sequence ID" value="PQA52115.1"/>
    <property type="molecule type" value="Genomic_DNA"/>
</dbReference>
<dbReference type="Gene3D" id="3.30.1340.10">
    <property type="entry name" value="HPr-like"/>
    <property type="match status" value="1"/>
</dbReference>
<feature type="domain" description="HPr" evidence="5">
    <location>
        <begin position="3"/>
        <end position="90"/>
    </location>
</feature>
<dbReference type="PROSITE" id="PS51350">
    <property type="entry name" value="PTS_HPR_DOM"/>
    <property type="match status" value="1"/>
</dbReference>
<evidence type="ECO:0000256" key="3">
    <source>
        <dbReference type="ARBA" id="ARBA00022490"/>
    </source>
</evidence>
<proteinExistence type="inferred from homology"/>
<reference evidence="7" key="1">
    <citation type="submission" date="2018-02" db="EMBL/GenBank/DDBJ databases">
        <title>Genome sequencing of Solimonas sp. HR-BB.</title>
        <authorList>
            <person name="Lee Y."/>
            <person name="Jeon C.O."/>
        </authorList>
    </citation>
    <scope>NUCLEOTIDE SEQUENCE [LARGE SCALE GENOMIC DNA]</scope>
    <source>
        <strain evidence="7">HR-E</strain>
    </source>
</reference>
<comment type="subcellular location">
    <subcellularLocation>
        <location evidence="1">Cytoplasm</location>
    </subcellularLocation>
</comment>
<accession>A0A2P6AV94</accession>
<sequence length="91" mass="9746">MPRHETEVDIINRLGLHARASSKLVETAVRFKSSIRIGRGDRLVDARSIMALLMMGAGQGSRLSLLIEGDDADAALAAVTALIADRFGEAE</sequence>
<evidence type="ECO:0000256" key="2">
    <source>
        <dbReference type="ARBA" id="ARBA00010736"/>
    </source>
</evidence>
<name>A0A2P6AV94_9GAMM</name>
<evidence type="ECO:0000256" key="4">
    <source>
        <dbReference type="ARBA" id="ARBA00022683"/>
    </source>
</evidence>
<dbReference type="InterPro" id="IPR001020">
    <property type="entry name" value="PTS_HPr_His_P_site"/>
</dbReference>
<dbReference type="PANTHER" id="PTHR33705">
    <property type="entry name" value="PHOSPHOCARRIER PROTEIN HPR"/>
    <property type="match status" value="1"/>
</dbReference>
<keyword evidence="4" id="KW-0598">Phosphotransferase system</keyword>
<dbReference type="AlphaFoldDB" id="A0A2P6AV94"/>
<dbReference type="SUPFAM" id="SSF55594">
    <property type="entry name" value="HPr-like"/>
    <property type="match status" value="1"/>
</dbReference>
<dbReference type="InterPro" id="IPR050399">
    <property type="entry name" value="HPr"/>
</dbReference>
<dbReference type="Proteomes" id="UP000243900">
    <property type="component" value="Unassembled WGS sequence"/>
</dbReference>
<dbReference type="PROSITE" id="PS00589">
    <property type="entry name" value="PTS_HPR_SER"/>
    <property type="match status" value="1"/>
</dbReference>